<name>A0ACC7NRH9_9BACL</name>
<evidence type="ECO:0000313" key="1">
    <source>
        <dbReference type="EMBL" id="MFM9327243.1"/>
    </source>
</evidence>
<dbReference type="Proteomes" id="UP001631969">
    <property type="component" value="Unassembled WGS sequence"/>
</dbReference>
<keyword evidence="1" id="KW-0670">Pyruvate</keyword>
<gene>
    <name evidence="1" type="ORF">ACI1P1_02920</name>
</gene>
<dbReference type="EMBL" id="JBJURJ010000002">
    <property type="protein sequence ID" value="MFM9327243.1"/>
    <property type="molecule type" value="Genomic_DNA"/>
</dbReference>
<comment type="caution">
    <text evidence="1">The sequence shown here is derived from an EMBL/GenBank/DDBJ whole genome shotgun (WGS) entry which is preliminary data.</text>
</comment>
<keyword evidence="2" id="KW-1185">Reference proteome</keyword>
<accession>A0ACC7NRH9</accession>
<evidence type="ECO:0000313" key="2">
    <source>
        <dbReference type="Proteomes" id="UP001631969"/>
    </source>
</evidence>
<dbReference type="EC" id="2.7.11.33" evidence="1"/>
<proteinExistence type="predicted"/>
<reference evidence="1" key="1">
    <citation type="submission" date="2024-12" db="EMBL/GenBank/DDBJ databases">
        <authorList>
            <person name="Wu N."/>
        </authorList>
    </citation>
    <scope>NUCLEOTIDE SEQUENCE</scope>
    <source>
        <strain evidence="1">P15</strain>
    </source>
</reference>
<keyword evidence="1" id="KW-0808">Transferase</keyword>
<dbReference type="EC" id="2.7.4.28" evidence="1"/>
<sequence>MTGLNKQPIITICSDSVGETAEAVVKATIRQFDLRNAKIKRYSHVLTEAEIRDIVGEVAVNGGMIAYTLVQPDLRELIREESLRLGVRTVDVMGPMMQAFIESFDGSPTRKPGMLHQMDDDYFRRVEAIEFTVSCDDGRDPRALLNADIVLIGVSRTSKTPLSMFLAHKGYKVANLPLIPEVKPAAELFQIPPGKIAGLIMDPEKMLKIRVERLRALGLTAGAKYANMERITFELNYAKKLMEQLGCLTINVSDKAIEETAGIILEHL</sequence>
<organism evidence="1 2">
    <name type="scientific">Paenibacillus mesotrionivorans</name>
    <dbReference type="NCBI Taxonomy" id="3160968"/>
    <lineage>
        <taxon>Bacteria</taxon>
        <taxon>Bacillati</taxon>
        <taxon>Bacillota</taxon>
        <taxon>Bacilli</taxon>
        <taxon>Bacillales</taxon>
        <taxon>Paenibacillaceae</taxon>
        <taxon>Paenibacillus</taxon>
    </lineage>
</organism>
<protein>
    <submittedName>
        <fullName evidence="1">Pyruvate, water dikinase regulatory protein</fullName>
        <ecNumber evidence="1">2.7.11.33</ecNumber>
        <ecNumber evidence="1">2.7.4.28</ecNumber>
    </submittedName>
</protein>